<keyword evidence="2" id="KW-1185">Reference proteome</keyword>
<evidence type="ECO:0000313" key="1">
    <source>
        <dbReference type="EMBL" id="SHI42179.1"/>
    </source>
</evidence>
<evidence type="ECO:0000313" key="2">
    <source>
        <dbReference type="Proteomes" id="UP000184543"/>
    </source>
</evidence>
<dbReference type="STRING" id="192903.SAMN04488513_101244"/>
<proteinExistence type="predicted"/>
<dbReference type="OrthoDB" id="953239at2"/>
<sequence length="131" mass="15105">MKKDIEIPIAKDVHVAIIREWNDEFLSKDWNAYILNNRRDPIEMTIVVSKGFDSDRKTSTMRHGLGDIAAKSFVKIELLTEEVLALDNEFFVTFFADGKLYEKRFLFPKYSISEQALAPIPLIDKEGILPN</sequence>
<name>A0A1M6B0A7_9FLAO</name>
<gene>
    <name evidence="1" type="ORF">SAMN04488513_101244</name>
</gene>
<protein>
    <recommendedName>
        <fullName evidence="3">Phenylalanyl-tRNA synthetase subunit alpha</fullName>
    </recommendedName>
</protein>
<organism evidence="1 2">
    <name type="scientific">Pseudozobellia thermophila</name>
    <dbReference type="NCBI Taxonomy" id="192903"/>
    <lineage>
        <taxon>Bacteria</taxon>
        <taxon>Pseudomonadati</taxon>
        <taxon>Bacteroidota</taxon>
        <taxon>Flavobacteriia</taxon>
        <taxon>Flavobacteriales</taxon>
        <taxon>Flavobacteriaceae</taxon>
        <taxon>Pseudozobellia</taxon>
    </lineage>
</organism>
<reference evidence="2" key="1">
    <citation type="submission" date="2016-11" db="EMBL/GenBank/DDBJ databases">
        <authorList>
            <person name="Varghese N."/>
            <person name="Submissions S."/>
        </authorList>
    </citation>
    <scope>NUCLEOTIDE SEQUENCE [LARGE SCALE GENOMIC DNA]</scope>
    <source>
        <strain evidence="2">DSM 19858</strain>
    </source>
</reference>
<accession>A0A1M6B0A7</accession>
<dbReference type="AlphaFoldDB" id="A0A1M6B0A7"/>
<dbReference type="Proteomes" id="UP000184543">
    <property type="component" value="Unassembled WGS sequence"/>
</dbReference>
<evidence type="ECO:0008006" key="3">
    <source>
        <dbReference type="Google" id="ProtNLM"/>
    </source>
</evidence>
<dbReference type="EMBL" id="FQYU01000001">
    <property type="protein sequence ID" value="SHI42179.1"/>
    <property type="molecule type" value="Genomic_DNA"/>
</dbReference>
<dbReference type="RefSeq" id="WP_072987190.1">
    <property type="nucleotide sequence ID" value="NZ_FQYU01000001.1"/>
</dbReference>